<dbReference type="Proteomes" id="UP000013827">
    <property type="component" value="Unassembled WGS sequence"/>
</dbReference>
<keyword evidence="6 7" id="KW-0472">Membrane</keyword>
<proteinExistence type="inferred from homology"/>
<comment type="similarity">
    <text evidence="2">Belongs to the SLC43A transporter (TC 2.A.1.44) family.</text>
</comment>
<accession>A0A0D3JJ32</accession>
<feature type="transmembrane region" description="Helical" evidence="7">
    <location>
        <begin position="146"/>
        <end position="172"/>
    </location>
</feature>
<evidence type="ECO:0000256" key="1">
    <source>
        <dbReference type="ARBA" id="ARBA00004141"/>
    </source>
</evidence>
<dbReference type="RefSeq" id="XP_005775946.1">
    <property type="nucleotide sequence ID" value="XM_005775889.1"/>
</dbReference>
<dbReference type="InterPro" id="IPR036259">
    <property type="entry name" value="MFS_trans_sf"/>
</dbReference>
<feature type="transmembrane region" description="Helical" evidence="7">
    <location>
        <begin position="369"/>
        <end position="387"/>
    </location>
</feature>
<evidence type="ECO:0000256" key="5">
    <source>
        <dbReference type="ARBA" id="ARBA00022989"/>
    </source>
</evidence>
<keyword evidence="9" id="KW-1185">Reference proteome</keyword>
<evidence type="ECO:0000256" key="6">
    <source>
        <dbReference type="ARBA" id="ARBA00023136"/>
    </source>
</evidence>
<feature type="transmembrane region" description="Helical" evidence="7">
    <location>
        <begin position="433"/>
        <end position="454"/>
    </location>
</feature>
<evidence type="ECO:0000313" key="9">
    <source>
        <dbReference type="Proteomes" id="UP000013827"/>
    </source>
</evidence>
<sequence>METAAVWLAFVLGSACGLLYIGAICGWGAISVILEADGVCGDACAPGEELPCPAQNNNLLLIYTIAMSAMNLSGTPGGILCDKCGVIGGAAAAGVAVILGAAAVGVLDSSDSTMFQAAFVLMACGGNTTFFAALKMVFMFPQEKHATILSTICALYDASSAVPLLFFLAFSAGASREAIFLSYAASAAVLFAAWIGALLYVRSAGAAPDPKTSRAAGLSKDSFVAARLSAMQGRGSVMASERFTSTVYQEMPSAPSEHEVPTLHTSTLTGMLTSSQFFLGLLWFVLSAQRCNLYLGTVKYVLEEQGDDDNKYMAILTAMLPLGLACVPVIAFVHDKLKLLGSMQAVTALGMVYGLCAIFLPLHLQPITFVLFAGYRAAVFSVFCIYATHVFGPLASGTVNGVIFFIGGIASMSLAPISSFVNGSLDGDWSPVYHTYSALCLVQLVAVSLAARWWRRAR</sequence>
<dbReference type="eggNOG" id="ENOG502QRYG">
    <property type="taxonomic scope" value="Eukaryota"/>
</dbReference>
<dbReference type="PANTHER" id="PTHR20772">
    <property type="entry name" value="PROTEIN FMP42"/>
    <property type="match status" value="1"/>
</dbReference>
<dbReference type="KEGG" id="ehx:EMIHUDRAFT_116378"/>
<dbReference type="HOGENOM" id="CLU_597774_0_0_1"/>
<dbReference type="InterPro" id="IPR052599">
    <property type="entry name" value="SLC43A_AATransporter"/>
</dbReference>
<dbReference type="EnsemblProtists" id="EOD23517">
    <property type="protein sequence ID" value="EOD23517"/>
    <property type="gene ID" value="EMIHUDRAFT_116378"/>
</dbReference>
<evidence type="ECO:0000256" key="7">
    <source>
        <dbReference type="SAM" id="Phobius"/>
    </source>
</evidence>
<evidence type="ECO:0008006" key="10">
    <source>
        <dbReference type="Google" id="ProtNLM"/>
    </source>
</evidence>
<evidence type="ECO:0000256" key="3">
    <source>
        <dbReference type="ARBA" id="ARBA00022448"/>
    </source>
</evidence>
<reference evidence="9" key="1">
    <citation type="journal article" date="2013" name="Nature">
        <title>Pan genome of the phytoplankton Emiliania underpins its global distribution.</title>
        <authorList>
            <person name="Read B.A."/>
            <person name="Kegel J."/>
            <person name="Klute M.J."/>
            <person name="Kuo A."/>
            <person name="Lefebvre S.C."/>
            <person name="Maumus F."/>
            <person name="Mayer C."/>
            <person name="Miller J."/>
            <person name="Monier A."/>
            <person name="Salamov A."/>
            <person name="Young J."/>
            <person name="Aguilar M."/>
            <person name="Claverie J.M."/>
            <person name="Frickenhaus S."/>
            <person name="Gonzalez K."/>
            <person name="Herman E.K."/>
            <person name="Lin Y.C."/>
            <person name="Napier J."/>
            <person name="Ogata H."/>
            <person name="Sarno A.F."/>
            <person name="Shmutz J."/>
            <person name="Schroeder D."/>
            <person name="de Vargas C."/>
            <person name="Verret F."/>
            <person name="von Dassow P."/>
            <person name="Valentin K."/>
            <person name="Van de Peer Y."/>
            <person name="Wheeler G."/>
            <person name="Dacks J.B."/>
            <person name="Delwiche C.F."/>
            <person name="Dyhrman S.T."/>
            <person name="Glockner G."/>
            <person name="John U."/>
            <person name="Richards T."/>
            <person name="Worden A.Z."/>
            <person name="Zhang X."/>
            <person name="Grigoriev I.V."/>
            <person name="Allen A.E."/>
            <person name="Bidle K."/>
            <person name="Borodovsky M."/>
            <person name="Bowler C."/>
            <person name="Brownlee C."/>
            <person name="Cock J.M."/>
            <person name="Elias M."/>
            <person name="Gladyshev V.N."/>
            <person name="Groth M."/>
            <person name="Guda C."/>
            <person name="Hadaegh A."/>
            <person name="Iglesias-Rodriguez M.D."/>
            <person name="Jenkins J."/>
            <person name="Jones B.M."/>
            <person name="Lawson T."/>
            <person name="Leese F."/>
            <person name="Lindquist E."/>
            <person name="Lobanov A."/>
            <person name="Lomsadze A."/>
            <person name="Malik S.B."/>
            <person name="Marsh M.E."/>
            <person name="Mackinder L."/>
            <person name="Mock T."/>
            <person name="Mueller-Roeber B."/>
            <person name="Pagarete A."/>
            <person name="Parker M."/>
            <person name="Probert I."/>
            <person name="Quesneville H."/>
            <person name="Raines C."/>
            <person name="Rensing S.A."/>
            <person name="Riano-Pachon D.M."/>
            <person name="Richier S."/>
            <person name="Rokitta S."/>
            <person name="Shiraiwa Y."/>
            <person name="Soanes D.M."/>
            <person name="van der Giezen M."/>
            <person name="Wahlund T.M."/>
            <person name="Williams B."/>
            <person name="Wilson W."/>
            <person name="Wolfe G."/>
            <person name="Wurch L.L."/>
        </authorList>
    </citation>
    <scope>NUCLEOTIDE SEQUENCE</scope>
</reference>
<dbReference type="PANTHER" id="PTHR20772:SF2">
    <property type="entry name" value="PROTEIN FMP42"/>
    <property type="match status" value="1"/>
</dbReference>
<comment type="subcellular location">
    <subcellularLocation>
        <location evidence="1">Membrane</location>
        <topology evidence="1">Multi-pass membrane protein</topology>
    </subcellularLocation>
</comment>
<keyword evidence="3" id="KW-0813">Transport</keyword>
<feature type="transmembrane region" description="Helical" evidence="7">
    <location>
        <begin position="312"/>
        <end position="333"/>
    </location>
</feature>
<evidence type="ECO:0000256" key="4">
    <source>
        <dbReference type="ARBA" id="ARBA00022692"/>
    </source>
</evidence>
<feature type="transmembrane region" description="Helical" evidence="7">
    <location>
        <begin position="268"/>
        <end position="286"/>
    </location>
</feature>
<dbReference type="AlphaFoldDB" id="A0A0D3JJ32"/>
<keyword evidence="5 7" id="KW-1133">Transmembrane helix</keyword>
<name>A0A0D3JJ32_EMIH1</name>
<dbReference type="GO" id="GO:0016020">
    <property type="term" value="C:membrane"/>
    <property type="evidence" value="ECO:0007669"/>
    <property type="project" value="UniProtKB-SubCell"/>
</dbReference>
<dbReference type="SUPFAM" id="SSF103473">
    <property type="entry name" value="MFS general substrate transporter"/>
    <property type="match status" value="1"/>
</dbReference>
<keyword evidence="4 7" id="KW-0812">Transmembrane</keyword>
<feature type="transmembrane region" description="Helical" evidence="7">
    <location>
        <begin position="399"/>
        <end position="421"/>
    </location>
</feature>
<feature type="transmembrane region" description="Helical" evidence="7">
    <location>
        <begin position="7"/>
        <end position="30"/>
    </location>
</feature>
<evidence type="ECO:0000313" key="8">
    <source>
        <dbReference type="EnsemblProtists" id="EOD23517"/>
    </source>
</evidence>
<dbReference type="GeneID" id="17269063"/>
<dbReference type="PaxDb" id="2903-EOD23517"/>
<feature type="transmembrane region" description="Helical" evidence="7">
    <location>
        <begin position="113"/>
        <end position="134"/>
    </location>
</feature>
<organism evidence="8 9">
    <name type="scientific">Emiliania huxleyi (strain CCMP1516)</name>
    <dbReference type="NCBI Taxonomy" id="280463"/>
    <lineage>
        <taxon>Eukaryota</taxon>
        <taxon>Haptista</taxon>
        <taxon>Haptophyta</taxon>
        <taxon>Prymnesiophyceae</taxon>
        <taxon>Isochrysidales</taxon>
        <taxon>Noelaerhabdaceae</taxon>
        <taxon>Emiliania</taxon>
    </lineage>
</organism>
<feature type="transmembrane region" description="Helical" evidence="7">
    <location>
        <begin position="86"/>
        <end position="107"/>
    </location>
</feature>
<feature type="transmembrane region" description="Helical" evidence="7">
    <location>
        <begin position="345"/>
        <end position="363"/>
    </location>
</feature>
<evidence type="ECO:0000256" key="2">
    <source>
        <dbReference type="ARBA" id="ARBA00006595"/>
    </source>
</evidence>
<dbReference type="OMA" id="MACMVFL"/>
<feature type="transmembrane region" description="Helical" evidence="7">
    <location>
        <begin position="178"/>
        <end position="201"/>
    </location>
</feature>
<reference evidence="8" key="2">
    <citation type="submission" date="2024-10" db="UniProtKB">
        <authorList>
            <consortium name="EnsemblProtists"/>
        </authorList>
    </citation>
    <scope>IDENTIFICATION</scope>
</reference>
<protein>
    <recommendedName>
        <fullName evidence="10">Major facilitator superfamily (MFS) profile domain-containing protein</fullName>
    </recommendedName>
</protein>
<dbReference type="Gene3D" id="1.20.1250.20">
    <property type="entry name" value="MFS general substrate transporter like domains"/>
    <property type="match status" value="1"/>
</dbReference>
<feature type="transmembrane region" description="Helical" evidence="7">
    <location>
        <begin position="60"/>
        <end position="79"/>
    </location>
</feature>